<reference evidence="7 8" key="1">
    <citation type="journal article" date="2017" name="Mol. Biol. Evol.">
        <title>The 4-celled Tetrabaena socialis nuclear genome reveals the essential components for genetic control of cell number at the origin of multicellularity in the volvocine lineage.</title>
        <authorList>
            <person name="Featherston J."/>
            <person name="Arakaki Y."/>
            <person name="Hanschen E.R."/>
            <person name="Ferris P.J."/>
            <person name="Michod R.E."/>
            <person name="Olson B.J.S.C."/>
            <person name="Nozaki H."/>
            <person name="Durand P.M."/>
        </authorList>
    </citation>
    <scope>NUCLEOTIDE SEQUENCE [LARGE SCALE GENOMIC DNA]</scope>
    <source>
        <strain evidence="7 8">NIES-571</strain>
    </source>
</reference>
<evidence type="ECO:0000256" key="2">
    <source>
        <dbReference type="ARBA" id="ARBA00022692"/>
    </source>
</evidence>
<keyword evidence="8" id="KW-1185">Reference proteome</keyword>
<sequence length="219" mass="24089">MKFRPQGAPAGAWHHTPWYVCTFYDPYERINVWSHGLPALGFVLLGALAKAGIVPGGFALSVFCFCAAMTQGSSALTHVWPDDHLLEKIDHVCIPFLIIGVPLTAVMALRPSSPYHMMVVVAVVAVAAAFLRPLYRTLTFVASGAVLFGYYFFIVNWNLVWQVVLQVAGAVFFVRNGGHSRPMGLQDHHFLHYCVTSACMLHVLYIMQAAAIPNGLKSE</sequence>
<evidence type="ECO:0000256" key="3">
    <source>
        <dbReference type="ARBA" id="ARBA00022989"/>
    </source>
</evidence>
<comment type="subcellular location">
    <subcellularLocation>
        <location evidence="1">Membrane</location>
        <topology evidence="1">Multi-pass membrane protein</topology>
    </subcellularLocation>
</comment>
<feature type="transmembrane region" description="Helical" evidence="6">
    <location>
        <begin position="39"/>
        <end position="68"/>
    </location>
</feature>
<comment type="caution">
    <text evidence="7">The sequence shown here is derived from an EMBL/GenBank/DDBJ whole genome shotgun (WGS) entry which is preliminary data.</text>
</comment>
<dbReference type="EMBL" id="PGGS01000008">
    <property type="protein sequence ID" value="PNH12495.1"/>
    <property type="molecule type" value="Genomic_DNA"/>
</dbReference>
<evidence type="ECO:0000256" key="1">
    <source>
        <dbReference type="ARBA" id="ARBA00004141"/>
    </source>
</evidence>
<protein>
    <submittedName>
        <fullName evidence="7">Uncharacterized protein</fullName>
    </submittedName>
</protein>
<evidence type="ECO:0000313" key="7">
    <source>
        <dbReference type="EMBL" id="PNH12495.1"/>
    </source>
</evidence>
<keyword evidence="2 6" id="KW-0812">Transmembrane</keyword>
<feature type="transmembrane region" description="Helical" evidence="6">
    <location>
        <begin position="89"/>
        <end position="109"/>
    </location>
</feature>
<dbReference type="OrthoDB" id="530204at2759"/>
<keyword evidence="5" id="KW-0862">Zinc</keyword>
<dbReference type="Pfam" id="PF03006">
    <property type="entry name" value="HlyIII"/>
    <property type="match status" value="1"/>
</dbReference>
<feature type="transmembrane region" description="Helical" evidence="6">
    <location>
        <begin position="160"/>
        <end position="178"/>
    </location>
</feature>
<gene>
    <name evidence="7" type="ORF">TSOC_000589</name>
</gene>
<accession>A0A2J8AJ05</accession>
<feature type="transmembrane region" description="Helical" evidence="6">
    <location>
        <begin position="138"/>
        <end position="154"/>
    </location>
</feature>
<keyword evidence="5" id="KW-0479">Metal-binding</keyword>
<dbReference type="InterPro" id="IPR004254">
    <property type="entry name" value="AdipoR/HlyIII-related"/>
</dbReference>
<name>A0A2J8AJ05_9CHLO</name>
<evidence type="ECO:0000313" key="8">
    <source>
        <dbReference type="Proteomes" id="UP000236333"/>
    </source>
</evidence>
<organism evidence="7 8">
    <name type="scientific">Tetrabaena socialis</name>
    <dbReference type="NCBI Taxonomy" id="47790"/>
    <lineage>
        <taxon>Eukaryota</taxon>
        <taxon>Viridiplantae</taxon>
        <taxon>Chlorophyta</taxon>
        <taxon>core chlorophytes</taxon>
        <taxon>Chlorophyceae</taxon>
        <taxon>CS clade</taxon>
        <taxon>Chlamydomonadales</taxon>
        <taxon>Tetrabaenaceae</taxon>
        <taxon>Tetrabaena</taxon>
    </lineage>
</organism>
<dbReference type="GO" id="GO:0046872">
    <property type="term" value="F:metal ion binding"/>
    <property type="evidence" value="ECO:0007669"/>
    <property type="project" value="UniProtKB-KW"/>
</dbReference>
<feature type="transmembrane region" description="Helical" evidence="6">
    <location>
        <begin position="190"/>
        <end position="212"/>
    </location>
</feature>
<feature type="binding site" evidence="5">
    <location>
        <position position="78"/>
    </location>
    <ligand>
        <name>Zn(2+)</name>
        <dbReference type="ChEBI" id="CHEBI:29105"/>
    </ligand>
</feature>
<dbReference type="AlphaFoldDB" id="A0A2J8AJ05"/>
<dbReference type="Proteomes" id="UP000236333">
    <property type="component" value="Unassembled WGS sequence"/>
</dbReference>
<evidence type="ECO:0000256" key="4">
    <source>
        <dbReference type="ARBA" id="ARBA00023136"/>
    </source>
</evidence>
<dbReference type="GO" id="GO:0016020">
    <property type="term" value="C:membrane"/>
    <property type="evidence" value="ECO:0007669"/>
    <property type="project" value="UniProtKB-SubCell"/>
</dbReference>
<proteinExistence type="predicted"/>
<feature type="transmembrane region" description="Helical" evidence="6">
    <location>
        <begin position="115"/>
        <end position="131"/>
    </location>
</feature>
<keyword evidence="4 6" id="KW-0472">Membrane</keyword>
<evidence type="ECO:0000256" key="6">
    <source>
        <dbReference type="SAM" id="Phobius"/>
    </source>
</evidence>
<dbReference type="GO" id="GO:0009744">
    <property type="term" value="P:response to sucrose"/>
    <property type="evidence" value="ECO:0007669"/>
    <property type="project" value="UniProtKB-ARBA"/>
</dbReference>
<keyword evidence="3 6" id="KW-1133">Transmembrane helix</keyword>
<evidence type="ECO:0000256" key="5">
    <source>
        <dbReference type="PIRSR" id="PIRSR604254-1"/>
    </source>
</evidence>